<dbReference type="Proteomes" id="UP000663836">
    <property type="component" value="Unassembled WGS sequence"/>
</dbReference>
<accession>A0A814BCP4</accession>
<evidence type="ECO:0000313" key="3">
    <source>
        <dbReference type="EMBL" id="CAF3990923.1"/>
    </source>
</evidence>
<feature type="region of interest" description="Disordered" evidence="1">
    <location>
        <begin position="1387"/>
        <end position="1408"/>
    </location>
</feature>
<reference evidence="2" key="1">
    <citation type="submission" date="2021-02" db="EMBL/GenBank/DDBJ databases">
        <authorList>
            <person name="Nowell W R."/>
        </authorList>
    </citation>
    <scope>NUCLEOTIDE SEQUENCE</scope>
</reference>
<proteinExistence type="predicted"/>
<name>A0A814BCP4_9BILA</name>
<evidence type="ECO:0000313" key="4">
    <source>
        <dbReference type="Proteomes" id="UP000663864"/>
    </source>
</evidence>
<dbReference type="Proteomes" id="UP000663864">
    <property type="component" value="Unassembled WGS sequence"/>
</dbReference>
<organism evidence="2 4">
    <name type="scientific">Rotaria sordida</name>
    <dbReference type="NCBI Taxonomy" id="392033"/>
    <lineage>
        <taxon>Eukaryota</taxon>
        <taxon>Metazoa</taxon>
        <taxon>Spiralia</taxon>
        <taxon>Gnathifera</taxon>
        <taxon>Rotifera</taxon>
        <taxon>Eurotatoria</taxon>
        <taxon>Bdelloidea</taxon>
        <taxon>Philodinida</taxon>
        <taxon>Philodinidae</taxon>
        <taxon>Rotaria</taxon>
    </lineage>
</organism>
<gene>
    <name evidence="3" type="ORF">JBS370_LOCUS25715</name>
    <name evidence="2" type="ORF">ZHD862_LOCUS8668</name>
</gene>
<dbReference type="EMBL" id="CAJOBD010004346">
    <property type="protein sequence ID" value="CAF3990923.1"/>
    <property type="molecule type" value="Genomic_DNA"/>
</dbReference>
<sequence>MACSSTPTLADFSMLLSENLVNIEQQPTLDISTVLAPYKIHFPSEYEWMNGCIKTYSKLACDETAIYAGILTLISAISGSTFYVDESNGKERPINLYVHIIGELEIIRMMFATIALGSGKSTSVNYIKTAMCQLIDLFPDLYNKKINVNDKVIKMTSDVTTGSNDNNTLNDTQFDTINKKKAHSIDSNKKTNEERMKMIVNFDTELALFRQMALIGDLFAITDELDSQLVRLGVFKSNDDSAAPGSKLLTQAYDGIHNESRGTGTAKYVIDNAKLTIFGASTGQRYAFNMRNFSQNIGNDGVVVRMSYLVMLHGGSKSLCNRLPISMPNALHISTVISLLVNCGYVVQFRFEKLQSDLDNESQEQLPQYQRERRSFIDGDMLPMSYELVSTENTRTKRRAIDIEDDGSTLSASGLLQKLINQDMAKSEDLNRAQHVRALYAKTGQKLSRLVVNTHLFFIAIHLLTSHKYDLFNYVSFREGSGTANSLNGLSMKFMEKAKTVVHNYMKDYFKSETIKVGDTEVVQGKFIIDVTKEAVIAGYNMFKYMQDIQLAIFDSSGLDAIIRTRLTNSSRKIEEARKQLILSTIKSEDSDTALIFKLPSPVLKRVWITNKRDAPSWAGIFCQSSKKSTNSKTTERGTKAADTLIDCGLIKQGNYLPKNSGLLKVSPTEILHSESLKIALHEYVGISVQEYEQLYEEWTYPSDLTVMTDSLINYLISNPNVYAKYYHNYAPEKYSELRIRIEKLERDGLIEKTQLNGKVRWKFINYRNPVDHEQHDNLNSYVMNQIQTCQLEEVSSIEHGLKRKLTTLVKRNEVIISPSSSFTITPSKRTHIDTELISNVEEGIAHFQNMLSSDNDNNIIPSCNQTSNNEPKNSNNVEIDMHPTITTSRNGVDANSTDCITFTSTRSTITTSNTTSNIGTLPLTHTTNCIAVSAPDLVTTKKITNHNVIACSPMNIENIESPLIPLLTTDENLIDLVEITSSPVYPSDLREPTGHKQAYVPTVTSAFDNFPICAKSASSLDDMEEPMDFNNAATNSLTLSPIISVPLLTPILSHNETTTLCNDLVNVDQNMPVLQTSSKEHSTMVPSKLSTYSSTPIKTSSIQTNSNQSSALDLLKSFDDISKHTEMFDGYTESSIEITNHPTDTIQENAPNDIPPSGWKDKKQWNPGKDGIDKWSTQRIIAYLDEKQSDIYKVILTGNWGVCATKTVISKMLSKQYSGLGNGALCRLDSEGLVKLQPIYAYMDGEHYKIANGYLKMVPDESGTNRRAFINKLAAYEVTVASYMDSFIDRSKIKFDPSCNKPLIYTLTRENDIKASTYFFSPFFKELIESFTLYKERLQVDPSSVLCNPHNDRPVYMNSKETDAFLLEQQQLRKRASQKIITQLGEPPLVKSKLRSGSGGNNKRTTK</sequence>
<evidence type="ECO:0000313" key="2">
    <source>
        <dbReference type="EMBL" id="CAF0926089.1"/>
    </source>
</evidence>
<dbReference type="EMBL" id="CAJNOT010000283">
    <property type="protein sequence ID" value="CAF0926089.1"/>
    <property type="molecule type" value="Genomic_DNA"/>
</dbReference>
<comment type="caution">
    <text evidence="2">The sequence shown here is derived from an EMBL/GenBank/DDBJ whole genome shotgun (WGS) entry which is preliminary data.</text>
</comment>
<protein>
    <submittedName>
        <fullName evidence="2">Uncharacterized protein</fullName>
    </submittedName>
</protein>
<feature type="region of interest" description="Disordered" evidence="1">
    <location>
        <begin position="1144"/>
        <end position="1169"/>
    </location>
</feature>
<evidence type="ECO:0000256" key="1">
    <source>
        <dbReference type="SAM" id="MobiDB-lite"/>
    </source>
</evidence>